<sequence length="124" mass="13480">MRLRGESTPEDNEMEDGDVINAMNTQTGGADAGPATEVVKAEHLNLKVESSDGTQVSFKIKKATPFEKLFNAYAQKIGSDRNSIRFSFDGVRVEGHQTPESLEMEEEDVIHATVHQVGGCISVA</sequence>
<keyword evidence="3" id="KW-1185">Reference proteome</keyword>
<dbReference type="PANTHER" id="PTHR10562">
    <property type="entry name" value="SMALL UBIQUITIN-RELATED MODIFIER"/>
    <property type="match status" value="1"/>
</dbReference>
<gene>
    <name evidence="2" type="primary">SUMO1</name>
    <name evidence="2" type="ORF">HK099_005976</name>
</gene>
<dbReference type="Proteomes" id="UP001211065">
    <property type="component" value="Unassembled WGS sequence"/>
</dbReference>
<comment type="caution">
    <text evidence="2">The sequence shown here is derived from an EMBL/GenBank/DDBJ whole genome shotgun (WGS) entry which is preliminary data.</text>
</comment>
<name>A0AAD5XX88_9FUNG</name>
<dbReference type="InterPro" id="IPR029071">
    <property type="entry name" value="Ubiquitin-like_domsf"/>
</dbReference>
<accession>A0AAD5XX88</accession>
<dbReference type="SMART" id="SM00213">
    <property type="entry name" value="UBQ"/>
    <property type="match status" value="1"/>
</dbReference>
<dbReference type="InterPro" id="IPR022617">
    <property type="entry name" value="Rad60/SUMO-like_dom"/>
</dbReference>
<evidence type="ECO:0000259" key="1">
    <source>
        <dbReference type="PROSITE" id="PS50053"/>
    </source>
</evidence>
<evidence type="ECO:0000313" key="3">
    <source>
        <dbReference type="Proteomes" id="UP001211065"/>
    </source>
</evidence>
<dbReference type="Pfam" id="PF11976">
    <property type="entry name" value="Rad60-SLD"/>
    <property type="match status" value="1"/>
</dbReference>
<dbReference type="InterPro" id="IPR000626">
    <property type="entry name" value="Ubiquitin-like_dom"/>
</dbReference>
<dbReference type="EMBL" id="JADGJW010000491">
    <property type="protein sequence ID" value="KAJ3216205.1"/>
    <property type="molecule type" value="Genomic_DNA"/>
</dbReference>
<dbReference type="PROSITE" id="PS50053">
    <property type="entry name" value="UBIQUITIN_2"/>
    <property type="match status" value="1"/>
</dbReference>
<protein>
    <submittedName>
        <fullName evidence="2">Small ubiquitin- modifier 1</fullName>
    </submittedName>
</protein>
<dbReference type="AlphaFoldDB" id="A0AAD5XX88"/>
<organism evidence="2 3">
    <name type="scientific">Clydaea vesicula</name>
    <dbReference type="NCBI Taxonomy" id="447962"/>
    <lineage>
        <taxon>Eukaryota</taxon>
        <taxon>Fungi</taxon>
        <taxon>Fungi incertae sedis</taxon>
        <taxon>Chytridiomycota</taxon>
        <taxon>Chytridiomycota incertae sedis</taxon>
        <taxon>Chytridiomycetes</taxon>
        <taxon>Lobulomycetales</taxon>
        <taxon>Lobulomycetaceae</taxon>
        <taxon>Clydaea</taxon>
    </lineage>
</organism>
<proteinExistence type="predicted"/>
<dbReference type="SUPFAM" id="SSF54236">
    <property type="entry name" value="Ubiquitin-like"/>
    <property type="match status" value="1"/>
</dbReference>
<feature type="domain" description="Ubiquitin-like" evidence="1">
    <location>
        <begin position="44"/>
        <end position="119"/>
    </location>
</feature>
<reference evidence="2" key="1">
    <citation type="submission" date="2020-05" db="EMBL/GenBank/DDBJ databases">
        <title>Phylogenomic resolution of chytrid fungi.</title>
        <authorList>
            <person name="Stajich J.E."/>
            <person name="Amses K."/>
            <person name="Simmons R."/>
            <person name="Seto K."/>
            <person name="Myers J."/>
            <person name="Bonds A."/>
            <person name="Quandt C.A."/>
            <person name="Barry K."/>
            <person name="Liu P."/>
            <person name="Grigoriev I."/>
            <person name="Longcore J.E."/>
            <person name="James T.Y."/>
        </authorList>
    </citation>
    <scope>NUCLEOTIDE SEQUENCE</scope>
    <source>
        <strain evidence="2">JEL0476</strain>
    </source>
</reference>
<dbReference type="Gene3D" id="3.10.20.90">
    <property type="entry name" value="Phosphatidylinositol 3-kinase Catalytic Subunit, Chain A, domain 1"/>
    <property type="match status" value="2"/>
</dbReference>
<evidence type="ECO:0000313" key="2">
    <source>
        <dbReference type="EMBL" id="KAJ3216205.1"/>
    </source>
</evidence>